<comment type="caution">
    <text evidence="2">The sequence shown here is derived from an EMBL/GenBank/DDBJ whole genome shotgun (WGS) entry which is preliminary data.</text>
</comment>
<evidence type="ECO:0000313" key="3">
    <source>
        <dbReference type="Proteomes" id="UP000555407"/>
    </source>
</evidence>
<keyword evidence="3" id="KW-1185">Reference proteome</keyword>
<gene>
    <name evidence="2" type="ORF">BJY22_005782</name>
</gene>
<dbReference type="AlphaFoldDB" id="A0A7X6A3M5"/>
<evidence type="ECO:0000313" key="2">
    <source>
        <dbReference type="EMBL" id="NIK60065.1"/>
    </source>
</evidence>
<accession>A0A7X6A3M5</accession>
<sequence>MAISSSAKYGRGGRRTGNGRDLRSDSRIRTVSTEIVMFGTSMLARSANFS</sequence>
<evidence type="ECO:0000256" key="1">
    <source>
        <dbReference type="SAM" id="MobiDB-lite"/>
    </source>
</evidence>
<dbReference type="Proteomes" id="UP000555407">
    <property type="component" value="Unassembled WGS sequence"/>
</dbReference>
<dbReference type="EMBL" id="JAASRO010000001">
    <property type="protein sequence ID" value="NIK60065.1"/>
    <property type="molecule type" value="Genomic_DNA"/>
</dbReference>
<proteinExistence type="predicted"/>
<reference evidence="2 3" key="1">
    <citation type="submission" date="2020-03" db="EMBL/GenBank/DDBJ databases">
        <title>Sequencing the genomes of 1000 actinobacteria strains.</title>
        <authorList>
            <person name="Klenk H.-P."/>
        </authorList>
    </citation>
    <scope>NUCLEOTIDE SEQUENCE [LARGE SCALE GENOMIC DNA]</scope>
    <source>
        <strain evidence="2 3">DSM 45490</strain>
    </source>
</reference>
<dbReference type="RefSeq" id="WP_238350490.1">
    <property type="nucleotide sequence ID" value="NZ_JAASRO010000001.1"/>
</dbReference>
<organism evidence="2 3">
    <name type="scientific">Kribbella shirazensis</name>
    <dbReference type="NCBI Taxonomy" id="1105143"/>
    <lineage>
        <taxon>Bacteria</taxon>
        <taxon>Bacillati</taxon>
        <taxon>Actinomycetota</taxon>
        <taxon>Actinomycetes</taxon>
        <taxon>Propionibacteriales</taxon>
        <taxon>Kribbellaceae</taxon>
        <taxon>Kribbella</taxon>
    </lineage>
</organism>
<name>A0A7X6A3M5_9ACTN</name>
<feature type="region of interest" description="Disordered" evidence="1">
    <location>
        <begin position="1"/>
        <end position="26"/>
    </location>
</feature>
<protein>
    <submittedName>
        <fullName evidence="2">Uncharacterized protein</fullName>
    </submittedName>
</protein>